<comment type="caution">
    <text evidence="1">The sequence shown here is derived from an EMBL/GenBank/DDBJ whole genome shotgun (WGS) entry which is preliminary data.</text>
</comment>
<dbReference type="EMBL" id="JACIGW010000006">
    <property type="protein sequence ID" value="MBB4350760.1"/>
    <property type="molecule type" value="Genomic_DNA"/>
</dbReference>
<dbReference type="EMBL" id="JACIHM010000007">
    <property type="protein sequence ID" value="MBB4448569.1"/>
    <property type="molecule type" value="Genomic_DNA"/>
</dbReference>
<evidence type="ECO:0000313" key="5">
    <source>
        <dbReference type="Proteomes" id="UP000524535"/>
    </source>
</evidence>
<gene>
    <name evidence="2" type="ORF">GGE31_004492</name>
    <name evidence="1" type="ORF">GGE33_004534</name>
    <name evidence="3" type="ORF">GGE35_004415</name>
</gene>
<name>A0A7W6SCR4_9HYPH</name>
<evidence type="ECO:0000313" key="2">
    <source>
        <dbReference type="EMBL" id="MBB4413954.1"/>
    </source>
</evidence>
<proteinExistence type="predicted"/>
<dbReference type="Proteomes" id="UP000576087">
    <property type="component" value="Unassembled WGS sequence"/>
</dbReference>
<reference evidence="4 5" key="1">
    <citation type="submission" date="2020-08" db="EMBL/GenBank/DDBJ databases">
        <title>Genomic Encyclopedia of Type Strains, Phase IV (KMG-V): Genome sequencing to study the core and pangenomes of soil and plant-associated prokaryotes.</title>
        <authorList>
            <person name="Whitman W."/>
        </authorList>
    </citation>
    <scope>NUCLEOTIDE SEQUENCE [LARGE SCALE GENOMIC DNA]</scope>
    <source>
        <strain evidence="2 5">SEMIA 444</strain>
        <strain evidence="1 4">SEMIA 448</strain>
        <strain evidence="3 6">SEMIA 452</strain>
    </source>
</reference>
<evidence type="ECO:0000313" key="3">
    <source>
        <dbReference type="EMBL" id="MBB4448569.1"/>
    </source>
</evidence>
<evidence type="ECO:0000313" key="1">
    <source>
        <dbReference type="EMBL" id="MBB4350760.1"/>
    </source>
</evidence>
<dbReference type="Proteomes" id="UP000520770">
    <property type="component" value="Unassembled WGS sequence"/>
</dbReference>
<keyword evidence="5" id="KW-1185">Reference proteome</keyword>
<protein>
    <submittedName>
        <fullName evidence="1">Uncharacterized protein</fullName>
    </submittedName>
</protein>
<evidence type="ECO:0000313" key="6">
    <source>
        <dbReference type="Proteomes" id="UP000576087"/>
    </source>
</evidence>
<dbReference type="EMBL" id="JACIGY010000007">
    <property type="protein sequence ID" value="MBB4413954.1"/>
    <property type="molecule type" value="Genomic_DNA"/>
</dbReference>
<dbReference type="AlphaFoldDB" id="A0A7W6SCR4"/>
<accession>A0A7W6SCR4</accession>
<organism evidence="1 4">
    <name type="scientific">Aliirhizobium cellulosilyticum</name>
    <dbReference type="NCBI Taxonomy" id="393664"/>
    <lineage>
        <taxon>Bacteria</taxon>
        <taxon>Pseudomonadati</taxon>
        <taxon>Pseudomonadota</taxon>
        <taxon>Alphaproteobacteria</taxon>
        <taxon>Hyphomicrobiales</taxon>
        <taxon>Rhizobiaceae</taxon>
        <taxon>Aliirhizobium</taxon>
    </lineage>
</organism>
<dbReference type="RefSeq" id="WP_183827982.1">
    <property type="nucleotide sequence ID" value="NZ_JACIGW010000006.1"/>
</dbReference>
<evidence type="ECO:0000313" key="4">
    <source>
        <dbReference type="Proteomes" id="UP000520770"/>
    </source>
</evidence>
<dbReference type="Proteomes" id="UP000524535">
    <property type="component" value="Unassembled WGS sequence"/>
</dbReference>
<sequence>MANTSQQIMLNHELIQNHWDDRAFDLSIPLGWVMVARACKITSMDKNSRRMISSNTAVCCLKDMVKSSYLINSLITL</sequence>